<dbReference type="RefSeq" id="YP_009540214.1">
    <property type="nucleotide sequence ID" value="NC_039956.1"/>
</dbReference>
<keyword evidence="3 7" id="KW-0547">Nucleotide-binding</keyword>
<keyword evidence="5 7" id="KW-0862">Zinc</keyword>
<evidence type="ECO:0000256" key="2">
    <source>
        <dbReference type="ARBA" id="ARBA00022679"/>
    </source>
</evidence>
<comment type="caution">
    <text evidence="7">Lacks conserved residue(s) required for the propagation of feature annotation.</text>
</comment>
<dbReference type="PANTHER" id="PTHR42995">
    <property type="entry name" value="ACETYL-COENZYME A CARBOXYLASE CARBOXYL TRANSFERASE SUBUNIT BETA, CHLOROPLASTIC"/>
    <property type="match status" value="1"/>
</dbReference>
<feature type="binding site" evidence="7">
    <location>
        <position position="220"/>
    </location>
    <ligand>
        <name>Zn(2+)</name>
        <dbReference type="ChEBI" id="CHEBI:29105"/>
    </ligand>
</feature>
<dbReference type="Pfam" id="PF01039">
    <property type="entry name" value="Carboxyl_trans"/>
    <property type="match status" value="1"/>
</dbReference>
<dbReference type="EC" id="2.1.3.15" evidence="7"/>
<keyword evidence="7" id="KW-0443">Lipid metabolism</keyword>
<evidence type="ECO:0000256" key="3">
    <source>
        <dbReference type="ARBA" id="ARBA00022741"/>
    </source>
</evidence>
<dbReference type="HAMAP" id="MF_01395">
    <property type="entry name" value="AcetylCoA_CT_beta"/>
    <property type="match status" value="1"/>
</dbReference>
<sequence length="477" mass="54449">MKKSWFNLMFSKGELEYRGELSKVLKGFPIFEETTISKYLFIYDMDKNFYGWGAHSSFDLLVSYKDIRNFIADDTFFVRDSNKNSYSIYFDIKKKKFEIDNDLSDLKKFFYNYCSSSYLNNRSKSDNDRHYDPYIKDTKYNHINSCIDSYFRSHICIDSHFLSDSNNSNESYIYNFICSESGNIRENKNYKIRTNRNRSNLMSSKDFDITKNYNQLWIQCDNCYGLMYKKVEMNVCEECGHYLKMSSSERIELSIDPGTWNPMDEDMVSADPIKFHSKEEPYKNRIDSAQKTTGLTDAVQTGTGQLNGIPVALGVMDFQFMGGSMGSVVGEKITRLIEYATNQCVPLILVCSSGGARMQEGSLSLMQMAKISSVLCDYQSRKKLFYISILTSPTTGGVTASFGMLGDIIIAEPYAYIAFAGKRVIEQTLKKAVPEGSQAAESLLRKGLLDAIVPRNLLKGVLGELFPLHAFFPLNKN</sequence>
<dbReference type="GO" id="GO:0016743">
    <property type="term" value="F:carboxyl- or carbamoyltransferase activity"/>
    <property type="evidence" value="ECO:0007669"/>
    <property type="project" value="UniProtKB-UniRule"/>
</dbReference>
<comment type="cofactor">
    <cofactor evidence="7">
        <name>Zn(2+)</name>
        <dbReference type="ChEBI" id="CHEBI:29105"/>
    </cofactor>
    <text evidence="7">Binds 1 zinc ion per subunit.</text>
</comment>
<comment type="subunit">
    <text evidence="1">Acetyl-CoA carboxylase is a heterohexamer composed of biotin carboxyl carrier protein, biotin carboxylase and 2 subunits each of ACCase subunit alpha and ACCase plastid-coded subunit beta (accD).</text>
</comment>
<evidence type="ECO:0000256" key="5">
    <source>
        <dbReference type="ARBA" id="ARBA00022833"/>
    </source>
</evidence>
<evidence type="ECO:0000256" key="7">
    <source>
        <dbReference type="HAMAP-Rule" id="MF_01395"/>
    </source>
</evidence>
<dbReference type="GO" id="GO:2001295">
    <property type="term" value="P:malonyl-CoA biosynthetic process"/>
    <property type="evidence" value="ECO:0007669"/>
    <property type="project" value="UniProtKB-UniRule"/>
</dbReference>
<dbReference type="EMBL" id="MH359182">
    <property type="protein sequence ID" value="AYQ22217.1"/>
    <property type="molecule type" value="Genomic_DNA"/>
</dbReference>
<comment type="subcellular location">
    <subcellularLocation>
        <location evidence="7">Plastid</location>
        <location evidence="7">Chloroplast stroma</location>
    </subcellularLocation>
</comment>
<dbReference type="InterPro" id="IPR011762">
    <property type="entry name" value="COA_CT_N"/>
</dbReference>
<feature type="binding site" evidence="7">
    <location>
        <position position="236"/>
    </location>
    <ligand>
        <name>Zn(2+)</name>
        <dbReference type="ChEBI" id="CHEBI:29105"/>
    </ligand>
</feature>
<dbReference type="GO" id="GO:0008270">
    <property type="term" value="F:zinc ion binding"/>
    <property type="evidence" value="ECO:0007669"/>
    <property type="project" value="UniProtKB-UniRule"/>
</dbReference>
<dbReference type="InterPro" id="IPR000438">
    <property type="entry name" value="Acetyl_CoA_COase_Trfase_b_su"/>
</dbReference>
<dbReference type="InterPro" id="IPR029045">
    <property type="entry name" value="ClpP/crotonase-like_dom_sf"/>
</dbReference>
<keyword evidence="7" id="KW-0275">Fatty acid biosynthesis</keyword>
<evidence type="ECO:0000256" key="1">
    <source>
        <dbReference type="ARBA" id="ARBA00011842"/>
    </source>
</evidence>
<reference evidence="9" key="1">
    <citation type="journal article" date="2018" name="Plant J.">
        <title>Hybridization-facilitated genome merger and repeated chromosome fusion after 8 million years.</title>
        <authorList>
            <person name="Mandakova T."/>
            <person name="Guo X."/>
            <person name="Oezuedogru B."/>
            <person name="Mummenhoff K."/>
            <person name="Lysak M.A."/>
        </authorList>
    </citation>
    <scope>NUCLEOTIDE SEQUENCE</scope>
    <source>
        <strain evidence="9">Rau5</strain>
    </source>
</reference>
<feature type="binding site" evidence="7">
    <location>
        <position position="239"/>
    </location>
    <ligand>
        <name>Zn(2+)</name>
        <dbReference type="ChEBI" id="CHEBI:29105"/>
    </ligand>
</feature>
<comment type="subunit">
    <text evidence="7">Acetyl-CoA carboxylase is a heterohexamer composed of biotin carboxyl carrier protein, biotin carboxylase and two subunits each of ACCase subunit alpha and ACCase plastid-coded subunit beta (accD).</text>
</comment>
<keyword evidence="7" id="KW-0444">Lipid biosynthesis</keyword>
<protein>
    <recommendedName>
        <fullName evidence="7">Acetyl-coenzyme A carboxylase carboxyl transferase subunit beta, chloroplastic</fullName>
        <shortName evidence="7">ACCase subunit beta</shortName>
        <shortName evidence="7">Acetyl-CoA carboxylase carboxyltransferase subunit beta</shortName>
        <ecNumber evidence="7">2.1.3.15</ecNumber>
    </recommendedName>
</protein>
<comment type="catalytic activity">
    <reaction evidence="7">
        <text>N(6)-carboxybiotinyl-L-lysyl-[protein] + acetyl-CoA = N(6)-biotinyl-L-lysyl-[protein] + malonyl-CoA</text>
        <dbReference type="Rhea" id="RHEA:54728"/>
        <dbReference type="Rhea" id="RHEA-COMP:10505"/>
        <dbReference type="Rhea" id="RHEA-COMP:10506"/>
        <dbReference type="ChEBI" id="CHEBI:57288"/>
        <dbReference type="ChEBI" id="CHEBI:57384"/>
        <dbReference type="ChEBI" id="CHEBI:83144"/>
        <dbReference type="ChEBI" id="CHEBI:83145"/>
        <dbReference type="EC" id="2.1.3.15"/>
    </reaction>
</comment>
<keyword evidence="4 7" id="KW-0863">Zinc-finger</keyword>
<dbReference type="UniPathway" id="UPA00655">
    <property type="reaction ID" value="UER00711"/>
</dbReference>
<dbReference type="AlphaFoldDB" id="A0A3S7WDV0"/>
<feature type="domain" description="CoA carboxyltransferase N-terminal" evidence="8">
    <location>
        <begin position="216"/>
        <end position="477"/>
    </location>
</feature>
<gene>
    <name evidence="7 9" type="primary">accD</name>
</gene>
<dbReference type="InterPro" id="IPR034733">
    <property type="entry name" value="AcCoA_carboxyl_beta"/>
</dbReference>
<evidence type="ECO:0000256" key="4">
    <source>
        <dbReference type="ARBA" id="ARBA00022771"/>
    </source>
</evidence>
<proteinExistence type="inferred from homology"/>
<name>A0A3S7WDV0_9BRAS</name>
<dbReference type="PROSITE" id="PS50980">
    <property type="entry name" value="COA_CT_NTER"/>
    <property type="match status" value="1"/>
</dbReference>
<dbReference type="GO" id="GO:0009570">
    <property type="term" value="C:chloroplast stroma"/>
    <property type="evidence" value="ECO:0007669"/>
    <property type="project" value="UniProtKB-SubCell"/>
</dbReference>
<keyword evidence="2 7" id="KW-0808">Transferase</keyword>
<dbReference type="PANTHER" id="PTHR42995:SF5">
    <property type="entry name" value="ACETYL-COENZYME A CARBOXYLASE CARBOXYL TRANSFERASE SUBUNIT BETA, CHLOROPLASTIC"/>
    <property type="match status" value="1"/>
</dbReference>
<feature type="binding site" evidence="7">
    <location>
        <position position="223"/>
    </location>
    <ligand>
        <name>Zn(2+)</name>
        <dbReference type="ChEBI" id="CHEBI:29105"/>
    </ligand>
</feature>
<comment type="similarity">
    <text evidence="7">Belongs to the AccD/PCCB family.</text>
</comment>
<evidence type="ECO:0000259" key="8">
    <source>
        <dbReference type="PROSITE" id="PS50980"/>
    </source>
</evidence>
<dbReference type="GeneID" id="38461156"/>
<dbReference type="GO" id="GO:0006633">
    <property type="term" value="P:fatty acid biosynthetic process"/>
    <property type="evidence" value="ECO:0007669"/>
    <property type="project" value="UniProtKB-KW"/>
</dbReference>
<dbReference type="NCBIfam" id="TIGR00515">
    <property type="entry name" value="accD"/>
    <property type="match status" value="1"/>
</dbReference>
<evidence type="ECO:0000313" key="9">
    <source>
        <dbReference type="EMBL" id="AYQ22217.1"/>
    </source>
</evidence>
<keyword evidence="7" id="KW-0479">Metal-binding</keyword>
<comment type="function">
    <text evidence="7">Component of the acetyl coenzyme A carboxylase (ACC) complex. Biotin carboxylase (BC) catalyzes the carboxylation of biotin on its carrier protein (BCCP) and then the CO(2) group is transferred by the transcarboxylase to acetyl-CoA to form malonyl-CoA.</text>
</comment>
<dbReference type="GO" id="GO:0005524">
    <property type="term" value="F:ATP binding"/>
    <property type="evidence" value="ECO:0007669"/>
    <property type="project" value="UniProtKB-KW"/>
</dbReference>
<evidence type="ECO:0000256" key="6">
    <source>
        <dbReference type="ARBA" id="ARBA00022840"/>
    </source>
</evidence>
<accession>A0A3S7WDV0</accession>
<dbReference type="GO" id="GO:0009317">
    <property type="term" value="C:acetyl-CoA carboxylase complex"/>
    <property type="evidence" value="ECO:0007669"/>
    <property type="project" value="InterPro"/>
</dbReference>
<keyword evidence="6 7" id="KW-0067">ATP-binding</keyword>
<dbReference type="SUPFAM" id="SSF52096">
    <property type="entry name" value="ClpP/crotonase"/>
    <property type="match status" value="1"/>
</dbReference>
<dbReference type="Gene3D" id="3.90.226.10">
    <property type="entry name" value="2-enoyl-CoA Hydratase, Chain A, domain 1"/>
    <property type="match status" value="1"/>
</dbReference>
<keyword evidence="7" id="KW-0276">Fatty acid metabolism</keyword>
<geneLocation type="chloroplast" evidence="9"/>
<dbReference type="PRINTS" id="PR01070">
    <property type="entry name" value="ACCCTRFRASEB"/>
</dbReference>
<dbReference type="GO" id="GO:0003989">
    <property type="term" value="F:acetyl-CoA carboxylase activity"/>
    <property type="evidence" value="ECO:0007669"/>
    <property type="project" value="InterPro"/>
</dbReference>
<organism evidence="9">
    <name type="scientific">Ricotia aucheri</name>
    <dbReference type="NCBI Taxonomy" id="1822399"/>
    <lineage>
        <taxon>Eukaryota</taxon>
        <taxon>Viridiplantae</taxon>
        <taxon>Streptophyta</taxon>
        <taxon>Embryophyta</taxon>
        <taxon>Tracheophyta</taxon>
        <taxon>Spermatophyta</taxon>
        <taxon>Magnoliopsida</taxon>
        <taxon>eudicotyledons</taxon>
        <taxon>Gunneridae</taxon>
        <taxon>Pentapetalae</taxon>
        <taxon>rosids</taxon>
        <taxon>malvids</taxon>
        <taxon>Brassicales</taxon>
        <taxon>Brassicaceae</taxon>
        <taxon>Biscutelleae</taxon>
        <taxon>Ricotia</taxon>
    </lineage>
</organism>
<keyword evidence="9" id="KW-0150">Chloroplast</keyword>
<keyword evidence="9" id="KW-0934">Plastid</keyword>
<comment type="pathway">
    <text evidence="7">Lipid metabolism; malonyl-CoA biosynthesis; malonyl-CoA from acetyl-CoA: step 1/1.</text>
</comment>